<keyword evidence="2" id="KW-0378">Hydrolase</keyword>
<keyword evidence="3" id="KW-1185">Reference proteome</keyword>
<dbReference type="RefSeq" id="WP_219763526.1">
    <property type="nucleotide sequence ID" value="NZ_JAHYBZ010000004.1"/>
</dbReference>
<organism evidence="2 3">
    <name type="scientific">Roseomonas alba</name>
    <dbReference type="NCBI Taxonomy" id="2846776"/>
    <lineage>
        <taxon>Bacteria</taxon>
        <taxon>Pseudomonadati</taxon>
        <taxon>Pseudomonadota</taxon>
        <taxon>Alphaproteobacteria</taxon>
        <taxon>Acetobacterales</taxon>
        <taxon>Roseomonadaceae</taxon>
        <taxon>Roseomonas</taxon>
    </lineage>
</organism>
<reference evidence="2 3" key="1">
    <citation type="submission" date="2021-07" db="EMBL/GenBank/DDBJ databases">
        <authorList>
            <person name="So Y."/>
        </authorList>
    </citation>
    <scope>NUCLEOTIDE SEQUENCE [LARGE SCALE GENOMIC DNA]</scope>
    <source>
        <strain evidence="2 3">HJA6</strain>
    </source>
</reference>
<keyword evidence="2" id="KW-0255">Endonuclease</keyword>
<dbReference type="EMBL" id="JAHYBZ010000004">
    <property type="protein sequence ID" value="MBW6398932.1"/>
    <property type="molecule type" value="Genomic_DNA"/>
</dbReference>
<dbReference type="Proteomes" id="UP001196565">
    <property type="component" value="Unassembled WGS sequence"/>
</dbReference>
<gene>
    <name evidence="2" type="ORF">KPL78_13795</name>
</gene>
<dbReference type="InterPro" id="IPR003615">
    <property type="entry name" value="HNH_nuc"/>
</dbReference>
<evidence type="ECO:0000259" key="1">
    <source>
        <dbReference type="Pfam" id="PF13391"/>
    </source>
</evidence>
<dbReference type="Pfam" id="PF13391">
    <property type="entry name" value="HNH_2"/>
    <property type="match status" value="1"/>
</dbReference>
<evidence type="ECO:0000313" key="2">
    <source>
        <dbReference type="EMBL" id="MBW6398932.1"/>
    </source>
</evidence>
<name>A0ABS7A9G2_9PROT</name>
<comment type="caution">
    <text evidence="2">The sequence shown here is derived from an EMBL/GenBank/DDBJ whole genome shotgun (WGS) entry which is preliminary data.</text>
</comment>
<sequence length="548" mass="60473">MTNFTKPLFDILITSLEQRREITYGDVANRLRRQYGLALHSLGVGRQIGILGHLLWEVGQQQGINVPPLSVIVVNEATGQPSIGLGPVLIPWLVREPGDRARMIDEVVRATDSRVDLPPYAVAFAMTKVRAFADWRRIATSITDAQWQDAQDTPDFDDYRRFLPTQATSPTSRQDGGDDIIPVSATFSPRVEDDRVYIDFQNPLGDSIRALGFDPTTWGLCIHVRQGEHQQRIIAAARAPLDDPQSQHLLEFASSHDLARAYVRKTHLIHAIKIAPNVAEIAFVATPTGPMEHRNIVDWFPNDPRRDPFVIPDHAFAPSVIDDYTSRVFKGVRISEDSGKIARTMWRPDLTGTTFHIESVPLHAIATLIPSNPMAEDYRHWTSAHGLLPVPRDPDDAPAPPQIEPPMARLPLARVQGSAMLRPGQGQFRRQVMLLFGRRCAITGCDDPLLLNAAHIVTAPDGFDDNSPDNGLLLTIHMHVLFDAGRLVLVPEGHQHRVRITGALTSADVAAAQDQLVTLPLCFAGRIVAAARRAPVKAGFEPAVGDTP</sequence>
<keyword evidence="2" id="KW-0540">Nuclease</keyword>
<feature type="domain" description="HNH nuclease" evidence="1">
    <location>
        <begin position="440"/>
        <end position="489"/>
    </location>
</feature>
<accession>A0ABS7A9G2</accession>
<protein>
    <submittedName>
        <fullName evidence="2">HNH endonuclease</fullName>
    </submittedName>
</protein>
<proteinExistence type="predicted"/>
<evidence type="ECO:0000313" key="3">
    <source>
        <dbReference type="Proteomes" id="UP001196565"/>
    </source>
</evidence>
<dbReference type="GO" id="GO:0004519">
    <property type="term" value="F:endonuclease activity"/>
    <property type="evidence" value="ECO:0007669"/>
    <property type="project" value="UniProtKB-KW"/>
</dbReference>